<feature type="region of interest" description="Disordered" evidence="6">
    <location>
        <begin position="103"/>
        <end position="128"/>
    </location>
</feature>
<feature type="region of interest" description="Disordered" evidence="6">
    <location>
        <begin position="868"/>
        <end position="978"/>
    </location>
</feature>
<keyword evidence="2" id="KW-0479">Metal-binding</keyword>
<accession>A0A9W8D147</accession>
<feature type="domain" description="Metallo-beta-lactamase" evidence="7">
    <location>
        <begin position="1168"/>
        <end position="1354"/>
    </location>
</feature>
<sequence length="1402" mass="150732">MRRHQPTCSLSSSAVDELTRVREPSLCTTGMIASDDDDDSDSDGRASVEPTGSSSMEADSICSLDTFPRLRIGRLRPRTASSAAIQLGPLRWRLPQAVWRRRRRRRRRHQQQHHHRLHAGGGSSGEYRLPRSLRPSSMFHLRLRYTSGPTAVNHNKLVQQGAAGTPPLHGERPGANRGICSCCADGPPAGVAAPGNAAALPPSARPPFPFSPSISSLAVGTEARHYFCFPSRLAQMLSPLTSAPPAPGTERALPAAAASAAAVAVAAAAAGDSRRPSMNTCRCAQHGTRGPMTPCLQCYFRSNVVPRRGKFVHTLAGPVLDLTNCPSSAPVMGSSWPSLTASQVSSGTGTTGISAILSTGAISAATDTPVDGRGSMDSVMQIRLRARPRTAAAKSTSRAPAVVVHPLPASPGRRLAAAVSLITSMASELPPDAAAAIESPLLRPPSPVSCSPSEGSFVSFRDPATPSVRSLRSLVIPRVSAAAETDASPLATPASLRHLPKQLNHPAYLRLVRGAADGLAQLPSPPVASFATSSASSSSSSSVKNADEATTAAAAADGSSPRPEQQPQEAAEQAGGATNHLLLSGVGFVPTHTFARRPATAPGNSRSPQLGTIAAAATPFGQSRAGRRSISNIPPPLALEGLRRPFDMLSRASTSRPSTPLSDAVSFCTAQSRISVDDPRAEDGWDDDCRDDDCRDVDCRDDDRRDDDRRDDDRRDDDCWADDRRDDDDLSRHDDCAGCDSPVVPPTVANRHHPHTNRGMAQMMRAAIDAAANTMHSPAEIVSPMGTGVGQPVISPLSHKSVPVVVQARKARHPVYRFGALANETFEGGRHQDAYDMYSLALQLLDPPPGTTAAEMLERADVQQQLNRLGWLTPDTRSKPRSLFSPRSRHQQQTPQQQQQTSPPVDVACPPERPVTEGRRSWRPFSSRPFSSRPFSSREPGSRPLSSRRGRDSAKAKARDERGSVMVIDEPLPADLARTGSGKFEFSAEMMSQLQQQLEQRDEHQPEDWAGDQQQQQQQPEGDGDRDSDSVASWTMEGGDEKADVSALLLSNRSAAAYALGKFAAADSDAARATALRPSWAKGYFRRGEALLALGRVREAYTFYRKAVGLEPHDMHVRVSCERARIMAQNAAMGLSVVQLLAGRDFAVRPRGLHPIRTRIFEFAVEMQNYVYVIADSESRKCVVVDACWDVDGILAAIEREGLLLAAAAVTHGHFDHVGGVPPPPFASLRIRVGGVGELKRRMPHLPLLVHPLDIPEIMGANPQLKLHHFTPTPNGFGFTLGTRTHIHFLHTPGHTPGSQCLFVNECRLFSGDTLFPGSCGRVDLPGGSLQDMVHSLQARLRAIPDATIVYPGHEYAGEWTSIAREKKRGFLRPAGEGPAHDQWARLDAAVRSPQHRCPSAT</sequence>
<dbReference type="PANTHER" id="PTHR46233:SF3">
    <property type="entry name" value="HYDROXYACYLGLUTATHIONE HYDROLASE GLOC"/>
    <property type="match status" value="1"/>
</dbReference>
<dbReference type="SUPFAM" id="SSF56281">
    <property type="entry name" value="Metallo-hydrolase/oxidoreductase"/>
    <property type="match status" value="1"/>
</dbReference>
<dbReference type="InterPro" id="IPR036866">
    <property type="entry name" value="RibonucZ/Hydroxyglut_hydro"/>
</dbReference>
<comment type="cofactor">
    <cofactor evidence="1">
        <name>Zn(2+)</name>
        <dbReference type="ChEBI" id="CHEBI:29105"/>
    </cofactor>
</comment>
<dbReference type="Proteomes" id="UP001143981">
    <property type="component" value="Unassembled WGS sequence"/>
</dbReference>
<keyword evidence="3" id="KW-0378">Hydrolase</keyword>
<dbReference type="EMBL" id="JANBOI010000064">
    <property type="protein sequence ID" value="KAJ1734635.1"/>
    <property type="molecule type" value="Genomic_DNA"/>
</dbReference>
<dbReference type="PANTHER" id="PTHR46233">
    <property type="entry name" value="HYDROXYACYLGLUTATHIONE HYDROLASE GLOC"/>
    <property type="match status" value="1"/>
</dbReference>
<feature type="region of interest" description="Disordered" evidence="6">
    <location>
        <begin position="620"/>
        <end position="640"/>
    </location>
</feature>
<dbReference type="Pfam" id="PF00753">
    <property type="entry name" value="Lactamase_B"/>
    <property type="match status" value="1"/>
</dbReference>
<evidence type="ECO:0000256" key="4">
    <source>
        <dbReference type="ARBA" id="ARBA00022833"/>
    </source>
</evidence>
<feature type="region of interest" description="Disordered" evidence="6">
    <location>
        <begin position="696"/>
        <end position="755"/>
    </location>
</feature>
<dbReference type="SUPFAM" id="SSF48452">
    <property type="entry name" value="TPR-like"/>
    <property type="match status" value="1"/>
</dbReference>
<keyword evidence="9" id="KW-1185">Reference proteome</keyword>
<proteinExistence type="predicted"/>
<organism evidence="8 9">
    <name type="scientific">Coemansia biformis</name>
    <dbReference type="NCBI Taxonomy" id="1286918"/>
    <lineage>
        <taxon>Eukaryota</taxon>
        <taxon>Fungi</taxon>
        <taxon>Fungi incertae sedis</taxon>
        <taxon>Zoopagomycota</taxon>
        <taxon>Kickxellomycotina</taxon>
        <taxon>Kickxellomycetes</taxon>
        <taxon>Kickxellales</taxon>
        <taxon>Kickxellaceae</taxon>
        <taxon>Coemansia</taxon>
    </lineage>
</organism>
<feature type="compositionally biased region" description="Basic and acidic residues" evidence="6">
    <location>
        <begin position="949"/>
        <end position="963"/>
    </location>
</feature>
<evidence type="ECO:0000256" key="2">
    <source>
        <dbReference type="ARBA" id="ARBA00022723"/>
    </source>
</evidence>
<evidence type="ECO:0000313" key="8">
    <source>
        <dbReference type="EMBL" id="KAJ1734635.1"/>
    </source>
</evidence>
<gene>
    <name evidence="8" type="ORF">LPJ61_000965</name>
</gene>
<comment type="caution">
    <text evidence="8">The sequence shown here is derived from an EMBL/GenBank/DDBJ whole genome shotgun (WGS) entry which is preliminary data.</text>
</comment>
<keyword evidence="5" id="KW-0802">TPR repeat</keyword>
<dbReference type="OrthoDB" id="515692at2759"/>
<dbReference type="PROSITE" id="PS50005">
    <property type="entry name" value="TPR"/>
    <property type="match status" value="1"/>
</dbReference>
<evidence type="ECO:0000256" key="5">
    <source>
        <dbReference type="PROSITE-ProRule" id="PRU00339"/>
    </source>
</evidence>
<evidence type="ECO:0000256" key="3">
    <source>
        <dbReference type="ARBA" id="ARBA00022801"/>
    </source>
</evidence>
<dbReference type="SMART" id="SM00849">
    <property type="entry name" value="Lactamase_B"/>
    <property type="match status" value="1"/>
</dbReference>
<dbReference type="SMART" id="SM00028">
    <property type="entry name" value="TPR"/>
    <property type="match status" value="3"/>
</dbReference>
<name>A0A9W8D147_9FUNG</name>
<evidence type="ECO:0000259" key="7">
    <source>
        <dbReference type="SMART" id="SM00849"/>
    </source>
</evidence>
<dbReference type="InterPro" id="IPR019734">
    <property type="entry name" value="TPR_rpt"/>
</dbReference>
<dbReference type="GO" id="GO:0016787">
    <property type="term" value="F:hydrolase activity"/>
    <property type="evidence" value="ECO:0007669"/>
    <property type="project" value="UniProtKB-KW"/>
</dbReference>
<dbReference type="GO" id="GO:0046872">
    <property type="term" value="F:metal ion binding"/>
    <property type="evidence" value="ECO:0007669"/>
    <property type="project" value="UniProtKB-KW"/>
</dbReference>
<evidence type="ECO:0000313" key="9">
    <source>
        <dbReference type="Proteomes" id="UP001143981"/>
    </source>
</evidence>
<dbReference type="Gene3D" id="3.60.15.10">
    <property type="entry name" value="Ribonuclease Z/Hydroxyacylglutathione hydrolase-like"/>
    <property type="match status" value="1"/>
</dbReference>
<reference evidence="8" key="1">
    <citation type="submission" date="2022-07" db="EMBL/GenBank/DDBJ databases">
        <title>Phylogenomic reconstructions and comparative analyses of Kickxellomycotina fungi.</title>
        <authorList>
            <person name="Reynolds N.K."/>
            <person name="Stajich J.E."/>
            <person name="Barry K."/>
            <person name="Grigoriev I.V."/>
            <person name="Crous P."/>
            <person name="Smith M.E."/>
        </authorList>
    </citation>
    <scope>NUCLEOTIDE SEQUENCE</scope>
    <source>
        <strain evidence="8">BCRC 34381</strain>
    </source>
</reference>
<feature type="compositionally biased region" description="Low complexity" evidence="6">
    <location>
        <begin position="923"/>
        <end position="947"/>
    </location>
</feature>
<feature type="region of interest" description="Disordered" evidence="6">
    <location>
        <begin position="990"/>
        <end position="1034"/>
    </location>
</feature>
<dbReference type="InterPro" id="IPR001279">
    <property type="entry name" value="Metallo-B-lactamas"/>
</dbReference>
<feature type="region of interest" description="Disordered" evidence="6">
    <location>
        <begin position="443"/>
        <end position="464"/>
    </location>
</feature>
<dbReference type="InterPro" id="IPR011990">
    <property type="entry name" value="TPR-like_helical_dom_sf"/>
</dbReference>
<dbReference type="Gene3D" id="1.25.40.10">
    <property type="entry name" value="Tetratricopeptide repeat domain"/>
    <property type="match status" value="1"/>
</dbReference>
<feature type="region of interest" description="Disordered" evidence="6">
    <location>
        <begin position="26"/>
        <end position="60"/>
    </location>
</feature>
<feature type="compositionally biased region" description="Basic residues" evidence="6">
    <location>
        <begin position="103"/>
        <end position="118"/>
    </location>
</feature>
<evidence type="ECO:0000256" key="6">
    <source>
        <dbReference type="SAM" id="MobiDB-lite"/>
    </source>
</evidence>
<keyword evidence="4" id="KW-0862">Zinc</keyword>
<feature type="region of interest" description="Disordered" evidence="6">
    <location>
        <begin position="527"/>
        <end position="575"/>
    </location>
</feature>
<protein>
    <recommendedName>
        <fullName evidence="7">Metallo-beta-lactamase domain-containing protein</fullName>
    </recommendedName>
</protein>
<dbReference type="InterPro" id="IPR051453">
    <property type="entry name" value="MBL_Glyoxalase_II"/>
</dbReference>
<feature type="compositionally biased region" description="Low complexity" evidence="6">
    <location>
        <begin position="891"/>
        <end position="904"/>
    </location>
</feature>
<evidence type="ECO:0000256" key="1">
    <source>
        <dbReference type="ARBA" id="ARBA00001947"/>
    </source>
</evidence>
<feature type="compositionally biased region" description="Basic and acidic residues" evidence="6">
    <location>
        <begin position="696"/>
        <end position="724"/>
    </location>
</feature>
<feature type="repeat" description="TPR" evidence="5">
    <location>
        <begin position="1081"/>
        <end position="1114"/>
    </location>
</feature>